<dbReference type="WBParaSite" id="RSKR_0000530100.1">
    <property type="protein sequence ID" value="RSKR_0000530100.1"/>
    <property type="gene ID" value="RSKR_0000530100"/>
</dbReference>
<reference evidence="2" key="1">
    <citation type="submission" date="2016-11" db="UniProtKB">
        <authorList>
            <consortium name="WormBaseParasite"/>
        </authorList>
    </citation>
    <scope>IDENTIFICATION</scope>
    <source>
        <strain evidence="2">KR3021</strain>
    </source>
</reference>
<proteinExistence type="predicted"/>
<sequence length="235" mass="26417">MNPKRVLEDASKKVVKIIDFQDKHRKSHINFANHKMEHILKMGRNHEETAKRSSEAVKASANEIGKYKKKAESSTATAENYREQFNELNKKYAELRTSISSTQRTVTRSSSPIKTIGSGVTKHSSKKNDFSSKSNQTQFTTSMLLGYSTAASQNQTNQQHGNPFRNTSNILSMGGNTNLNQLFDISAERTVLKAKGEPYLTSTPFGGHLYGKENQSKSFKDTPRPRNPFGNNHLY</sequence>
<dbReference type="Proteomes" id="UP000095286">
    <property type="component" value="Unplaced"/>
</dbReference>
<name>A0AC35TXF2_9BILA</name>
<evidence type="ECO:0000313" key="2">
    <source>
        <dbReference type="WBParaSite" id="RSKR_0000530100.1"/>
    </source>
</evidence>
<evidence type="ECO:0000313" key="1">
    <source>
        <dbReference type="Proteomes" id="UP000095286"/>
    </source>
</evidence>
<protein>
    <submittedName>
        <fullName evidence="2">Uncharacterized protein</fullName>
    </submittedName>
</protein>
<organism evidence="1 2">
    <name type="scientific">Rhabditophanes sp. KR3021</name>
    <dbReference type="NCBI Taxonomy" id="114890"/>
    <lineage>
        <taxon>Eukaryota</taxon>
        <taxon>Metazoa</taxon>
        <taxon>Ecdysozoa</taxon>
        <taxon>Nematoda</taxon>
        <taxon>Chromadorea</taxon>
        <taxon>Rhabditida</taxon>
        <taxon>Tylenchina</taxon>
        <taxon>Panagrolaimomorpha</taxon>
        <taxon>Strongyloidoidea</taxon>
        <taxon>Alloionematidae</taxon>
        <taxon>Rhabditophanes</taxon>
    </lineage>
</organism>
<accession>A0AC35TXF2</accession>